<keyword evidence="2" id="KW-0813">Transport</keyword>
<feature type="transmembrane region" description="Helical" evidence="7">
    <location>
        <begin position="268"/>
        <end position="288"/>
    </location>
</feature>
<dbReference type="GO" id="GO:0016020">
    <property type="term" value="C:membrane"/>
    <property type="evidence" value="ECO:0007669"/>
    <property type="project" value="UniProtKB-SubCell"/>
</dbReference>
<evidence type="ECO:0000256" key="4">
    <source>
        <dbReference type="ARBA" id="ARBA00022692"/>
    </source>
</evidence>
<organism evidence="8 9">
    <name type="scientific">Acinetobacter ursingii ANC 3649</name>
    <dbReference type="NCBI Taxonomy" id="1257043"/>
    <lineage>
        <taxon>Bacteria</taxon>
        <taxon>Pseudomonadati</taxon>
        <taxon>Pseudomonadota</taxon>
        <taxon>Gammaproteobacteria</taxon>
        <taxon>Moraxellales</taxon>
        <taxon>Moraxellaceae</taxon>
        <taxon>Acinetobacter</taxon>
    </lineage>
</organism>
<dbReference type="EMBL" id="APQC01000006">
    <property type="protein sequence ID" value="ENV80229.1"/>
    <property type="molecule type" value="Genomic_DNA"/>
</dbReference>
<feature type="transmembrane region" description="Helical" evidence="7">
    <location>
        <begin position="242"/>
        <end position="262"/>
    </location>
</feature>
<protein>
    <recommendedName>
        <fullName evidence="10">Transporter</fullName>
    </recommendedName>
</protein>
<evidence type="ECO:0000256" key="2">
    <source>
        <dbReference type="ARBA" id="ARBA00022448"/>
    </source>
</evidence>
<dbReference type="AlphaFoldDB" id="N9DC72"/>
<keyword evidence="4 7" id="KW-0812">Transmembrane</keyword>
<dbReference type="PATRIC" id="fig|1257043.3.peg.918"/>
<keyword evidence="6 7" id="KW-0472">Membrane</keyword>
<dbReference type="Proteomes" id="UP000013276">
    <property type="component" value="Unassembled WGS sequence"/>
</dbReference>
<name>N9DC72_9GAMM</name>
<feature type="transmembrane region" description="Helical" evidence="7">
    <location>
        <begin position="135"/>
        <end position="157"/>
    </location>
</feature>
<dbReference type="PANTHER" id="PTHR36838:SF3">
    <property type="entry name" value="TRANSPORTER AUXIN EFFLUX CARRIER EC FAMILY"/>
    <property type="match status" value="1"/>
</dbReference>
<reference evidence="8 9" key="1">
    <citation type="submission" date="2013-02" db="EMBL/GenBank/DDBJ databases">
        <title>The Genome Sequence of Acinetobacter ursingii NIPH ANC_3649.</title>
        <authorList>
            <consortium name="The Broad Institute Genome Sequencing Platform"/>
            <consortium name="The Broad Institute Genome Sequencing Center for Infectious Disease"/>
            <person name="Cerqueira G."/>
            <person name="Feldgarden M."/>
            <person name="Courvalin P."/>
            <person name="Perichon B."/>
            <person name="Grillot-Courvalin C."/>
            <person name="Clermont D."/>
            <person name="Rocha E."/>
            <person name="Yoon E.-J."/>
            <person name="Nemec A."/>
            <person name="Walker B."/>
            <person name="Young S.K."/>
            <person name="Zeng Q."/>
            <person name="Gargeya S."/>
            <person name="Fitzgerald M."/>
            <person name="Haas B."/>
            <person name="Abouelleil A."/>
            <person name="Alvarado L."/>
            <person name="Arachchi H.M."/>
            <person name="Berlin A.M."/>
            <person name="Chapman S.B."/>
            <person name="Dewar J."/>
            <person name="Goldberg J."/>
            <person name="Griggs A."/>
            <person name="Gujja S."/>
            <person name="Hansen M."/>
            <person name="Howarth C."/>
            <person name="Imamovic A."/>
            <person name="Larimer J."/>
            <person name="McCowan C."/>
            <person name="Murphy C."/>
            <person name="Neiman D."/>
            <person name="Pearson M."/>
            <person name="Priest M."/>
            <person name="Roberts A."/>
            <person name="Saif S."/>
            <person name="Shea T."/>
            <person name="Sisk P."/>
            <person name="Sykes S."/>
            <person name="Wortman J."/>
            <person name="Nusbaum C."/>
            <person name="Birren B."/>
        </authorList>
    </citation>
    <scope>NUCLEOTIDE SEQUENCE [LARGE SCALE GENOMIC DNA]</scope>
    <source>
        <strain evidence="8 9">ANC 3649</strain>
    </source>
</reference>
<keyword evidence="5 7" id="KW-1133">Transmembrane helix</keyword>
<dbReference type="GO" id="GO:0055085">
    <property type="term" value="P:transmembrane transport"/>
    <property type="evidence" value="ECO:0007669"/>
    <property type="project" value="InterPro"/>
</dbReference>
<feature type="transmembrane region" description="Helical" evidence="7">
    <location>
        <begin position="178"/>
        <end position="198"/>
    </location>
</feature>
<feature type="transmembrane region" description="Helical" evidence="7">
    <location>
        <begin position="107"/>
        <end position="129"/>
    </location>
</feature>
<feature type="transmembrane region" description="Helical" evidence="7">
    <location>
        <begin position="45"/>
        <end position="64"/>
    </location>
</feature>
<feature type="transmembrane region" description="Helical" evidence="7">
    <location>
        <begin position="12"/>
        <end position="33"/>
    </location>
</feature>
<feature type="transmembrane region" description="Helical" evidence="7">
    <location>
        <begin position="300"/>
        <end position="319"/>
    </location>
</feature>
<gene>
    <name evidence="8" type="ORF">F942_00951</name>
</gene>
<comment type="caution">
    <text evidence="8">The sequence shown here is derived from an EMBL/GenBank/DDBJ whole genome shotgun (WGS) entry which is preliminary data.</text>
</comment>
<evidence type="ECO:0000313" key="8">
    <source>
        <dbReference type="EMBL" id="ENV80229.1"/>
    </source>
</evidence>
<dbReference type="HOGENOM" id="CLU_056175_2_0_6"/>
<keyword evidence="3" id="KW-1003">Cell membrane</keyword>
<evidence type="ECO:0008006" key="10">
    <source>
        <dbReference type="Google" id="ProtNLM"/>
    </source>
</evidence>
<evidence type="ECO:0000256" key="1">
    <source>
        <dbReference type="ARBA" id="ARBA00004141"/>
    </source>
</evidence>
<dbReference type="PANTHER" id="PTHR36838">
    <property type="entry name" value="AUXIN EFFLUX CARRIER FAMILY PROTEIN"/>
    <property type="match status" value="1"/>
</dbReference>
<evidence type="ECO:0000313" key="9">
    <source>
        <dbReference type="Proteomes" id="UP000013276"/>
    </source>
</evidence>
<evidence type="ECO:0000256" key="3">
    <source>
        <dbReference type="ARBA" id="ARBA00022475"/>
    </source>
</evidence>
<accession>N9DC72</accession>
<evidence type="ECO:0000256" key="7">
    <source>
        <dbReference type="SAM" id="Phobius"/>
    </source>
</evidence>
<proteinExistence type="predicted"/>
<sequence>MVASFCFDKKGANVVVQVIVPIFLLLLAGYLSVSIRLITPDQIKALSAFIIKIALPAFLLYALSNKSLNDIWHPSYFIAYGGGSLIIFALAFYCYRYCFSYSLTPTAVLAMGASMSNTGFIGTAVLSLLMGSHAAIYISLTLILENLLILALVLALAEAGQQEQQKVWALLQKTAQNLLKNPVIIAIILGMSCILLDIRLPILVDQSLALLGKTASPLALFVIGGSLVGMGMSALNLQSGLLVAFKVILMPLLIYCLLRILPDVSQEMLYAGTILAALPMPIAFGIFGQAYGLNERALTPLMLSTILGFVGISSLIMLWW</sequence>
<evidence type="ECO:0000256" key="6">
    <source>
        <dbReference type="ARBA" id="ARBA00023136"/>
    </source>
</evidence>
<keyword evidence="9" id="KW-1185">Reference proteome</keyword>
<comment type="subcellular location">
    <subcellularLocation>
        <location evidence="1">Membrane</location>
        <topology evidence="1">Multi-pass membrane protein</topology>
    </subcellularLocation>
</comment>
<dbReference type="Pfam" id="PF03547">
    <property type="entry name" value="Mem_trans"/>
    <property type="match status" value="1"/>
</dbReference>
<dbReference type="InterPro" id="IPR004776">
    <property type="entry name" value="Mem_transp_PIN-like"/>
</dbReference>
<feature type="transmembrane region" description="Helical" evidence="7">
    <location>
        <begin position="218"/>
        <end position="235"/>
    </location>
</feature>
<feature type="transmembrane region" description="Helical" evidence="7">
    <location>
        <begin position="76"/>
        <end position="95"/>
    </location>
</feature>
<evidence type="ECO:0000256" key="5">
    <source>
        <dbReference type="ARBA" id="ARBA00022989"/>
    </source>
</evidence>